<feature type="chain" id="PRO_5045740826" evidence="1">
    <location>
        <begin position="22"/>
        <end position="138"/>
    </location>
</feature>
<dbReference type="EMBL" id="CP114280">
    <property type="protein sequence ID" value="WFN56148.1"/>
    <property type="molecule type" value="Genomic_DNA"/>
</dbReference>
<evidence type="ECO:0000256" key="1">
    <source>
        <dbReference type="SAM" id="SignalP"/>
    </source>
</evidence>
<keyword evidence="1" id="KW-0732">Signal</keyword>
<dbReference type="InterPro" id="IPR009971">
    <property type="entry name" value="DUF1496"/>
</dbReference>
<name>A0ABY8G849_9GAMM</name>
<protein>
    <submittedName>
        <fullName evidence="2">DUF1496 domain-containing protein</fullName>
    </submittedName>
</protein>
<reference evidence="2 3" key="1">
    <citation type="submission" date="2022-12" db="EMBL/GenBank/DDBJ databases">
        <title>Complete genome sequencing of Dickeya lacustris type strain LMG30899.</title>
        <authorList>
            <person name="Dobhal S."/>
            <person name="Arizala D."/>
            <person name="Arif M."/>
        </authorList>
    </citation>
    <scope>NUCLEOTIDE SEQUENCE [LARGE SCALE GENOMIC DNA]</scope>
    <source>
        <strain evidence="2 3">LMG30899</strain>
    </source>
</reference>
<dbReference type="Proteomes" id="UP001219630">
    <property type="component" value="Chromosome"/>
</dbReference>
<dbReference type="Pfam" id="PF07383">
    <property type="entry name" value="DUF1496"/>
    <property type="match status" value="1"/>
</dbReference>
<evidence type="ECO:0000313" key="2">
    <source>
        <dbReference type="EMBL" id="WFN56148.1"/>
    </source>
</evidence>
<sequence>MKVWGSVLTATGLLMATWVFAASQTTVITQGNPVVLPGNHANAGAVSGNSQAGNATSTMGATNTEVVVPVPPQVVWGNGAATTTHESQPHCMSCCIYQNRNYSEGAVIKAEGVLLQCQRDKANLGTNNLLWRILREGQ</sequence>
<keyword evidence="3" id="KW-1185">Reference proteome</keyword>
<feature type="signal peptide" evidence="1">
    <location>
        <begin position="1"/>
        <end position="21"/>
    </location>
</feature>
<gene>
    <name evidence="2" type="ORF">O1Q98_02160</name>
</gene>
<accession>A0ABY8G849</accession>
<evidence type="ECO:0000313" key="3">
    <source>
        <dbReference type="Proteomes" id="UP001219630"/>
    </source>
</evidence>
<organism evidence="2 3">
    <name type="scientific">Dickeya lacustris</name>
    <dbReference type="NCBI Taxonomy" id="2259638"/>
    <lineage>
        <taxon>Bacteria</taxon>
        <taxon>Pseudomonadati</taxon>
        <taxon>Pseudomonadota</taxon>
        <taxon>Gammaproteobacteria</taxon>
        <taxon>Enterobacterales</taxon>
        <taxon>Pectobacteriaceae</taxon>
        <taxon>Dickeya</taxon>
    </lineage>
</organism>
<proteinExistence type="predicted"/>